<proteinExistence type="inferred from homology"/>
<dbReference type="GO" id="GO:0006754">
    <property type="term" value="P:ATP biosynthetic process"/>
    <property type="evidence" value="ECO:0007669"/>
    <property type="project" value="TreeGrafter"/>
</dbReference>
<accession>A0A6N3GLS4</accession>
<dbReference type="InterPro" id="IPR020084">
    <property type="entry name" value="NUDIX_hydrolase_CS"/>
</dbReference>
<dbReference type="PROSITE" id="PS00893">
    <property type="entry name" value="NUDIX_BOX"/>
    <property type="match status" value="1"/>
</dbReference>
<dbReference type="RefSeq" id="WP_421755821.1">
    <property type="nucleotide sequence ID" value="NZ_CACRTO010000048.1"/>
</dbReference>
<dbReference type="PANTHER" id="PTHR21340:SF0">
    <property type="entry name" value="BIS(5'-NUCLEOSYL)-TETRAPHOSPHATASE [ASYMMETRICAL]"/>
    <property type="match status" value="1"/>
</dbReference>
<dbReference type="SUPFAM" id="SSF55811">
    <property type="entry name" value="Nudix"/>
    <property type="match status" value="1"/>
</dbReference>
<name>A0A6N3GLS4_9CLOT</name>
<feature type="domain" description="Nudix hydrolase" evidence="3">
    <location>
        <begin position="2"/>
        <end position="133"/>
    </location>
</feature>
<protein>
    <submittedName>
        <fullName evidence="4">Diadenosine hexaphosphate hydrolase</fullName>
        <ecNumber evidence="4">3.6.1.61</ecNumber>
    </submittedName>
</protein>
<dbReference type="InterPro" id="IPR051325">
    <property type="entry name" value="Nudix_hydrolase_domain"/>
</dbReference>
<dbReference type="Pfam" id="PF00293">
    <property type="entry name" value="NUDIX"/>
    <property type="match status" value="1"/>
</dbReference>
<dbReference type="InterPro" id="IPR000086">
    <property type="entry name" value="NUDIX_hydrolase_dom"/>
</dbReference>
<gene>
    <name evidence="4" type="primary">ndx1_2</name>
    <name evidence="4" type="ORF">CTLFYP3_03329</name>
</gene>
<keyword evidence="1 2" id="KW-0378">Hydrolase</keyword>
<organism evidence="4">
    <name type="scientific">Clostridium tertium</name>
    <dbReference type="NCBI Taxonomy" id="1559"/>
    <lineage>
        <taxon>Bacteria</taxon>
        <taxon>Bacillati</taxon>
        <taxon>Bacillota</taxon>
        <taxon>Clostridia</taxon>
        <taxon>Eubacteriales</taxon>
        <taxon>Clostridiaceae</taxon>
        <taxon>Clostridium</taxon>
    </lineage>
</organism>
<dbReference type="InterPro" id="IPR015797">
    <property type="entry name" value="NUDIX_hydrolase-like_dom_sf"/>
</dbReference>
<comment type="similarity">
    <text evidence="2">Belongs to the Nudix hydrolase family.</text>
</comment>
<evidence type="ECO:0000259" key="3">
    <source>
        <dbReference type="PROSITE" id="PS51462"/>
    </source>
</evidence>
<dbReference type="InterPro" id="IPR020476">
    <property type="entry name" value="Nudix_hydrolase"/>
</dbReference>
<dbReference type="GO" id="GO:0006167">
    <property type="term" value="P:AMP biosynthetic process"/>
    <property type="evidence" value="ECO:0007669"/>
    <property type="project" value="TreeGrafter"/>
</dbReference>
<evidence type="ECO:0000256" key="1">
    <source>
        <dbReference type="ARBA" id="ARBA00022801"/>
    </source>
</evidence>
<dbReference type="PROSITE" id="PS51462">
    <property type="entry name" value="NUDIX"/>
    <property type="match status" value="1"/>
</dbReference>
<reference evidence="4" key="1">
    <citation type="submission" date="2019-11" db="EMBL/GenBank/DDBJ databases">
        <authorList>
            <person name="Feng L."/>
        </authorList>
    </citation>
    <scope>NUCLEOTIDE SEQUENCE</scope>
    <source>
        <strain evidence="4">CTertiumLFYP3</strain>
    </source>
</reference>
<evidence type="ECO:0000256" key="2">
    <source>
        <dbReference type="RuleBase" id="RU003476"/>
    </source>
</evidence>
<dbReference type="PANTHER" id="PTHR21340">
    <property type="entry name" value="DIADENOSINE 5,5-P1,P4-TETRAPHOSPHATE PYROPHOSPHOHYDROLASE MUTT"/>
    <property type="match status" value="1"/>
</dbReference>
<evidence type="ECO:0000313" key="4">
    <source>
        <dbReference type="EMBL" id="VYU65416.1"/>
    </source>
</evidence>
<dbReference type="AlphaFoldDB" id="A0A6N3GLS4"/>
<dbReference type="GO" id="GO:0004081">
    <property type="term" value="F:bis(5'-nucleosyl)-tetraphosphatase (asymmetrical) activity"/>
    <property type="evidence" value="ECO:0007669"/>
    <property type="project" value="TreeGrafter"/>
</dbReference>
<dbReference type="EMBL" id="CACRTO010000048">
    <property type="protein sequence ID" value="VYU65416.1"/>
    <property type="molecule type" value="Genomic_DNA"/>
</dbReference>
<sequence length="135" mass="15928">MKYEISSGAVVFTRKENNIYFAIVKSLEGYYGFPKGHIEANETEEEAALREIYEEIGVRAHIIKGFRTIDEYLIPNKKDVIKRIIYFVAEYDKQKLCYQEDELEGAYLMKYEETMNVLQFDSSKRILKEAKTFIK</sequence>
<dbReference type="EC" id="3.6.1.61" evidence="4"/>
<dbReference type="PRINTS" id="PR00502">
    <property type="entry name" value="NUDIXFAMILY"/>
</dbReference>
<dbReference type="Gene3D" id="3.90.79.10">
    <property type="entry name" value="Nucleoside Triphosphate Pyrophosphohydrolase"/>
    <property type="match status" value="1"/>
</dbReference>